<evidence type="ECO:0000259" key="7">
    <source>
        <dbReference type="PROSITE" id="PS51352"/>
    </source>
</evidence>
<reference evidence="8 9" key="1">
    <citation type="submission" date="2024-06" db="EMBL/GenBank/DDBJ databases">
        <title>Genomic Encyclopedia of Type Strains, Phase IV (KMG-IV): sequencing the most valuable type-strain genomes for metagenomic binning, comparative biology and taxonomic classification.</title>
        <authorList>
            <person name="Goeker M."/>
        </authorList>
    </citation>
    <scope>NUCLEOTIDE SEQUENCE [LARGE SCALE GENOMIC DNA]</scope>
    <source>
        <strain evidence="8 9">DSM 21460</strain>
    </source>
</reference>
<organism evidence="8 9">
    <name type="scientific">Peptoniphilus olsenii</name>
    <dbReference type="NCBI Taxonomy" id="411570"/>
    <lineage>
        <taxon>Bacteria</taxon>
        <taxon>Bacillati</taxon>
        <taxon>Bacillota</taxon>
        <taxon>Tissierellia</taxon>
        <taxon>Tissierellales</taxon>
        <taxon>Peptoniphilaceae</taxon>
        <taxon>Peptoniphilus</taxon>
    </lineage>
</organism>
<keyword evidence="2" id="KW-0201">Cytochrome c-type biogenesis</keyword>
<evidence type="ECO:0000256" key="4">
    <source>
        <dbReference type="ARBA" id="ARBA00023157"/>
    </source>
</evidence>
<keyword evidence="5" id="KW-0676">Redox-active center</keyword>
<evidence type="ECO:0000256" key="2">
    <source>
        <dbReference type="ARBA" id="ARBA00022748"/>
    </source>
</evidence>
<keyword evidence="4" id="KW-1015">Disulfide bond</keyword>
<gene>
    <name evidence="8" type="ORF">ABID14_000835</name>
</gene>
<evidence type="ECO:0000256" key="6">
    <source>
        <dbReference type="SAM" id="SignalP"/>
    </source>
</evidence>
<feature type="signal peptide" evidence="6">
    <location>
        <begin position="1"/>
        <end position="21"/>
    </location>
</feature>
<name>A0ABV2J8U4_9FIRM</name>
<dbReference type="RefSeq" id="WP_354367428.1">
    <property type="nucleotide sequence ID" value="NZ_JBEPMA010000003.1"/>
</dbReference>
<feature type="chain" id="PRO_5047261792" evidence="6">
    <location>
        <begin position="22"/>
        <end position="194"/>
    </location>
</feature>
<evidence type="ECO:0000256" key="3">
    <source>
        <dbReference type="ARBA" id="ARBA00022968"/>
    </source>
</evidence>
<keyword evidence="3" id="KW-0735">Signal-anchor</keyword>
<keyword evidence="8" id="KW-0413">Isomerase</keyword>
<dbReference type="GO" id="GO:0016853">
    <property type="term" value="F:isomerase activity"/>
    <property type="evidence" value="ECO:0007669"/>
    <property type="project" value="UniProtKB-KW"/>
</dbReference>
<dbReference type="Gene3D" id="3.40.30.10">
    <property type="entry name" value="Glutaredoxin"/>
    <property type="match status" value="1"/>
</dbReference>
<evidence type="ECO:0000256" key="1">
    <source>
        <dbReference type="ARBA" id="ARBA00004196"/>
    </source>
</evidence>
<dbReference type="SUPFAM" id="SSF52833">
    <property type="entry name" value="Thioredoxin-like"/>
    <property type="match status" value="1"/>
</dbReference>
<dbReference type="PROSITE" id="PS51257">
    <property type="entry name" value="PROKAR_LIPOPROTEIN"/>
    <property type="match status" value="1"/>
</dbReference>
<dbReference type="PANTHER" id="PTHR42852">
    <property type="entry name" value="THIOL:DISULFIDE INTERCHANGE PROTEIN DSBE"/>
    <property type="match status" value="1"/>
</dbReference>
<evidence type="ECO:0000313" key="9">
    <source>
        <dbReference type="Proteomes" id="UP001549162"/>
    </source>
</evidence>
<protein>
    <submittedName>
        <fullName evidence="8">Thiol-disulfide isomerase/thioredoxin</fullName>
    </submittedName>
</protein>
<dbReference type="PROSITE" id="PS51352">
    <property type="entry name" value="THIOREDOXIN_2"/>
    <property type="match status" value="1"/>
</dbReference>
<dbReference type="InterPro" id="IPR013766">
    <property type="entry name" value="Thioredoxin_domain"/>
</dbReference>
<dbReference type="EMBL" id="JBEPMA010000003">
    <property type="protein sequence ID" value="MET3617207.1"/>
    <property type="molecule type" value="Genomic_DNA"/>
</dbReference>
<keyword evidence="9" id="KW-1185">Reference proteome</keyword>
<dbReference type="InterPro" id="IPR050553">
    <property type="entry name" value="Thioredoxin_ResA/DsbE_sf"/>
</dbReference>
<comment type="subcellular location">
    <subcellularLocation>
        <location evidence="1">Cell envelope</location>
    </subcellularLocation>
</comment>
<dbReference type="Pfam" id="PF08534">
    <property type="entry name" value="Redoxin"/>
    <property type="match status" value="1"/>
</dbReference>
<proteinExistence type="predicted"/>
<comment type="caution">
    <text evidence="8">The sequence shown here is derived from an EMBL/GenBank/DDBJ whole genome shotgun (WGS) entry which is preliminary data.</text>
</comment>
<keyword evidence="3" id="KW-0812">Transmembrane</keyword>
<dbReference type="Proteomes" id="UP001549162">
    <property type="component" value="Unassembled WGS sequence"/>
</dbReference>
<feature type="domain" description="Thioredoxin" evidence="7">
    <location>
        <begin position="45"/>
        <end position="191"/>
    </location>
</feature>
<dbReference type="InterPro" id="IPR036249">
    <property type="entry name" value="Thioredoxin-like_sf"/>
</dbReference>
<sequence length="194" mass="21832">MKKFLKIMMALSIFVMLTACSKKSENNNKNKDTENTTTVEAAELQDVSIDKFDFQTLDIIDGEMIKSEEFYAEKPLTFINIWGTFCSPCIEEMPELEKLNQKYKDKMNFLGVVSDTNATMSTNVEEAIQILDKSGVTYTNIMPNPTMEDTMNKISVIPTTLIVKSDGTVLGGFVGAMSYEQWDNAVSKVLEENK</sequence>
<dbReference type="InterPro" id="IPR013740">
    <property type="entry name" value="Redoxin"/>
</dbReference>
<dbReference type="CDD" id="cd02966">
    <property type="entry name" value="TlpA_like_family"/>
    <property type="match status" value="1"/>
</dbReference>
<accession>A0ABV2J8U4</accession>
<dbReference type="PANTHER" id="PTHR42852:SF6">
    <property type="entry name" value="THIOL:DISULFIDE INTERCHANGE PROTEIN DSBE"/>
    <property type="match status" value="1"/>
</dbReference>
<evidence type="ECO:0000256" key="5">
    <source>
        <dbReference type="ARBA" id="ARBA00023284"/>
    </source>
</evidence>
<keyword evidence="6" id="KW-0732">Signal</keyword>
<evidence type="ECO:0000313" key="8">
    <source>
        <dbReference type="EMBL" id="MET3617207.1"/>
    </source>
</evidence>